<dbReference type="GO" id="GO:0000244">
    <property type="term" value="P:spliceosomal tri-snRNP complex assembly"/>
    <property type="evidence" value="ECO:0007669"/>
    <property type="project" value="TreeGrafter"/>
</dbReference>
<protein>
    <recommendedName>
        <fullName evidence="4">PRP1 splicing factor N-terminal domain-containing protein</fullName>
    </recommendedName>
</protein>
<sequence length="166" mass="19344">TICIAEYDEDDKVIDEVWSATDERMDERRKERREARERDDTNKSRVLRKGLEKILDSVKLWKAVVELANEEYERLLLQRVVNYFPLHVELWLALASFETYKNAKVLNKARERLFREPAIWIKAAQLEDANGNTVMVGKILGRGIRPSQIGVEINRGGWMKEAEAAE</sequence>
<dbReference type="PANTHER" id="PTHR11246">
    <property type="entry name" value="PRE-MRNA SPLICING FACTOR"/>
    <property type="match status" value="1"/>
</dbReference>
<feature type="domain" description="PRP1 splicing factor N-terminal" evidence="4">
    <location>
        <begin position="6"/>
        <end position="57"/>
    </location>
</feature>
<dbReference type="GO" id="GO:0046540">
    <property type="term" value="C:U4/U6 x U5 tri-snRNP complex"/>
    <property type="evidence" value="ECO:0007669"/>
    <property type="project" value="TreeGrafter"/>
</dbReference>
<evidence type="ECO:0000256" key="3">
    <source>
        <dbReference type="ARBA" id="ARBA00023242"/>
    </source>
</evidence>
<reference evidence="5 6" key="1">
    <citation type="journal article" date="2020" name="IScience">
        <title>Genome Sequencing of the Endangered Kingdonia uniflora (Circaeasteraceae, Ranunculales) Reveals Potential Mechanisms of Evolutionary Specialization.</title>
        <authorList>
            <person name="Sun Y."/>
            <person name="Deng T."/>
            <person name="Zhang A."/>
            <person name="Moore M.J."/>
            <person name="Landis J.B."/>
            <person name="Lin N."/>
            <person name="Zhang H."/>
            <person name="Zhang X."/>
            <person name="Huang J."/>
            <person name="Zhang X."/>
            <person name="Sun H."/>
            <person name="Wang H."/>
        </authorList>
    </citation>
    <scope>NUCLEOTIDE SEQUENCE [LARGE SCALE GENOMIC DNA]</scope>
    <source>
        <strain evidence="5">TB1705</strain>
        <tissue evidence="5">Leaf</tissue>
    </source>
</reference>
<name>A0A7J7NXE6_9MAGN</name>
<keyword evidence="6" id="KW-1185">Reference proteome</keyword>
<evidence type="ECO:0000313" key="5">
    <source>
        <dbReference type="EMBL" id="KAF6171871.1"/>
    </source>
</evidence>
<evidence type="ECO:0000313" key="6">
    <source>
        <dbReference type="Proteomes" id="UP000541444"/>
    </source>
</evidence>
<evidence type="ECO:0000256" key="1">
    <source>
        <dbReference type="ARBA" id="ARBA00004123"/>
    </source>
</evidence>
<comment type="subcellular location">
    <subcellularLocation>
        <location evidence="1">Nucleus</location>
    </subcellularLocation>
</comment>
<dbReference type="GO" id="GO:2000636">
    <property type="term" value="P:positive regulation of primary miRNA processing"/>
    <property type="evidence" value="ECO:0007669"/>
    <property type="project" value="TreeGrafter"/>
</dbReference>
<accession>A0A7J7NXE6</accession>
<dbReference type="InterPro" id="IPR010491">
    <property type="entry name" value="PRP1_N"/>
</dbReference>
<dbReference type="OrthoDB" id="1750306at2759"/>
<dbReference type="GO" id="GO:0080188">
    <property type="term" value="P:gene silencing by siRNA-directed DNA methylation"/>
    <property type="evidence" value="ECO:0007669"/>
    <property type="project" value="TreeGrafter"/>
</dbReference>
<organism evidence="5 6">
    <name type="scientific">Kingdonia uniflora</name>
    <dbReference type="NCBI Taxonomy" id="39325"/>
    <lineage>
        <taxon>Eukaryota</taxon>
        <taxon>Viridiplantae</taxon>
        <taxon>Streptophyta</taxon>
        <taxon>Embryophyta</taxon>
        <taxon>Tracheophyta</taxon>
        <taxon>Spermatophyta</taxon>
        <taxon>Magnoliopsida</taxon>
        <taxon>Ranunculales</taxon>
        <taxon>Circaeasteraceae</taxon>
        <taxon>Kingdonia</taxon>
    </lineage>
</organism>
<comment type="caution">
    <text evidence="5">The sequence shown here is derived from an EMBL/GenBank/DDBJ whole genome shotgun (WGS) entry which is preliminary data.</text>
</comment>
<dbReference type="EMBL" id="JACGCM010000452">
    <property type="protein sequence ID" value="KAF6171871.1"/>
    <property type="molecule type" value="Genomic_DNA"/>
</dbReference>
<proteinExistence type="predicted"/>
<dbReference type="InterPro" id="IPR011990">
    <property type="entry name" value="TPR-like_helical_dom_sf"/>
</dbReference>
<dbReference type="AlphaFoldDB" id="A0A7J7NXE6"/>
<feature type="non-terminal residue" evidence="5">
    <location>
        <position position="1"/>
    </location>
</feature>
<dbReference type="GO" id="GO:0071013">
    <property type="term" value="C:catalytic step 2 spliceosome"/>
    <property type="evidence" value="ECO:0007669"/>
    <property type="project" value="TreeGrafter"/>
</dbReference>
<dbReference type="Gene3D" id="1.25.40.10">
    <property type="entry name" value="Tetratricopeptide repeat domain"/>
    <property type="match status" value="1"/>
</dbReference>
<keyword evidence="3" id="KW-0539">Nucleus</keyword>
<dbReference type="InterPro" id="IPR045075">
    <property type="entry name" value="Syf1-like"/>
</dbReference>
<dbReference type="PANTHER" id="PTHR11246:SF1">
    <property type="entry name" value="PRE-MRNA-PROCESSING FACTOR 6"/>
    <property type="match status" value="1"/>
</dbReference>
<dbReference type="Pfam" id="PF06424">
    <property type="entry name" value="PRP1_N"/>
    <property type="match status" value="1"/>
</dbReference>
<evidence type="ECO:0000256" key="2">
    <source>
        <dbReference type="ARBA" id="ARBA00022737"/>
    </source>
</evidence>
<evidence type="ECO:0000259" key="4">
    <source>
        <dbReference type="Pfam" id="PF06424"/>
    </source>
</evidence>
<keyword evidence="2" id="KW-0677">Repeat</keyword>
<dbReference type="Proteomes" id="UP000541444">
    <property type="component" value="Unassembled WGS sequence"/>
</dbReference>
<gene>
    <name evidence="5" type="ORF">GIB67_011768</name>
</gene>